<comment type="subcellular location">
    <subcellularLocation>
        <location evidence="1">Membrane</location>
        <topology evidence="1">Multi-pass membrane protein</topology>
    </subcellularLocation>
</comment>
<accession>A0A3E2HQ81</accession>
<keyword evidence="3" id="KW-0472">Membrane</keyword>
<feature type="transmembrane region" description="Helical" evidence="3">
    <location>
        <begin position="68"/>
        <end position="89"/>
    </location>
</feature>
<dbReference type="GO" id="GO:0022857">
    <property type="term" value="F:transmembrane transporter activity"/>
    <property type="evidence" value="ECO:0007669"/>
    <property type="project" value="InterPro"/>
</dbReference>
<keyword evidence="3" id="KW-1133">Transmembrane helix</keyword>
<sequence>MANKQAPTPSSTYENQVSTTELRNLPNSELQGSNTLSTVHDGLTSQSCDVSPSRSMAYLPPTDRGKDAWLFLTGCFFVETLLWGFPFSYGVLQEYYINHEPFQGHSKGVSAVGTTCSGIMYLAAPFLFLILHHYPQMRRKSCIGGLVTVCLALVLSSFCRTIPTLILTQGLLYGIGGCFLYYPIYFFIDEWFITRKGFAYGIMWAGSGIGGLSGTLIMGRLLAAYGFETMAGNIMKGLGYFIPQLYLPEYISSLNYPPLVSSALLSALNSASVPGVIFLSSLCDKTHVTNVILISTLGSAISVLLFWGLSTSIPLIAIFAVSYGFFAGGFTSTYAGTVKSLMETAPRSEPGTIMGMLSLGRGIGNVVCGPLSELLLNKGTADSEIHTASHSFAYQSGYGTLIAFTGVTAAMGMCGWVAKVLKVF</sequence>
<protein>
    <recommendedName>
        <fullName evidence="6">Major facilitator superfamily (MFS) profile domain-containing protein</fullName>
    </recommendedName>
</protein>
<evidence type="ECO:0000256" key="2">
    <source>
        <dbReference type="ARBA" id="ARBA00006727"/>
    </source>
</evidence>
<evidence type="ECO:0000313" key="4">
    <source>
        <dbReference type="EMBL" id="RFU35520.1"/>
    </source>
</evidence>
<feature type="transmembrane region" description="Helical" evidence="3">
    <location>
        <begin position="259"/>
        <end position="279"/>
    </location>
</feature>
<dbReference type="PANTHER" id="PTHR11360:SF287">
    <property type="entry name" value="MFS MONOCARBOXYLATE TRANSPORTER"/>
    <property type="match status" value="1"/>
</dbReference>
<feature type="transmembrane region" description="Helical" evidence="3">
    <location>
        <begin position="398"/>
        <end position="418"/>
    </location>
</feature>
<evidence type="ECO:0000256" key="1">
    <source>
        <dbReference type="ARBA" id="ARBA00004141"/>
    </source>
</evidence>
<dbReference type="Proteomes" id="UP000258309">
    <property type="component" value="Unassembled WGS sequence"/>
</dbReference>
<comment type="similarity">
    <text evidence="2">Belongs to the major facilitator superfamily. Monocarboxylate porter (TC 2.A.1.13) family.</text>
</comment>
<dbReference type="SUPFAM" id="SSF103473">
    <property type="entry name" value="MFS general substrate transporter"/>
    <property type="match status" value="1"/>
</dbReference>
<comment type="caution">
    <text evidence="4">The sequence shown here is derived from an EMBL/GenBank/DDBJ whole genome shotgun (WGS) entry which is preliminary data.</text>
</comment>
<reference evidence="4 5" key="1">
    <citation type="submission" date="2018-05" db="EMBL/GenBank/DDBJ databases">
        <title>Draft genome sequence of Scytalidium lignicola DSM 105466, a ubiquitous saprotrophic fungus.</title>
        <authorList>
            <person name="Buettner E."/>
            <person name="Gebauer A.M."/>
            <person name="Hofrichter M."/>
            <person name="Liers C."/>
            <person name="Kellner H."/>
        </authorList>
    </citation>
    <scope>NUCLEOTIDE SEQUENCE [LARGE SCALE GENOMIC DNA]</scope>
    <source>
        <strain evidence="4 5">DSM 105466</strain>
    </source>
</reference>
<dbReference type="GO" id="GO:0016020">
    <property type="term" value="C:membrane"/>
    <property type="evidence" value="ECO:0007669"/>
    <property type="project" value="UniProtKB-SubCell"/>
</dbReference>
<feature type="non-terminal residue" evidence="4">
    <location>
        <position position="1"/>
    </location>
</feature>
<dbReference type="Pfam" id="PF07690">
    <property type="entry name" value="MFS_1"/>
    <property type="match status" value="1"/>
</dbReference>
<feature type="transmembrane region" description="Helical" evidence="3">
    <location>
        <begin position="200"/>
        <end position="223"/>
    </location>
</feature>
<feature type="transmembrane region" description="Helical" evidence="3">
    <location>
        <begin position="143"/>
        <end position="165"/>
    </location>
</feature>
<keyword evidence="3" id="KW-0812">Transmembrane</keyword>
<evidence type="ECO:0000313" key="5">
    <source>
        <dbReference type="Proteomes" id="UP000258309"/>
    </source>
</evidence>
<gene>
    <name evidence="4" type="ORF">B7463_g820</name>
</gene>
<dbReference type="InterPro" id="IPR036259">
    <property type="entry name" value="MFS_trans_sf"/>
</dbReference>
<dbReference type="PANTHER" id="PTHR11360">
    <property type="entry name" value="MONOCARBOXYLATE TRANSPORTER"/>
    <property type="match status" value="1"/>
</dbReference>
<evidence type="ECO:0000256" key="3">
    <source>
        <dbReference type="SAM" id="Phobius"/>
    </source>
</evidence>
<feature type="transmembrane region" description="Helical" evidence="3">
    <location>
        <begin position="109"/>
        <end position="131"/>
    </location>
</feature>
<dbReference type="InterPro" id="IPR011701">
    <property type="entry name" value="MFS"/>
</dbReference>
<dbReference type="OrthoDB" id="2213137at2759"/>
<feature type="non-terminal residue" evidence="4">
    <location>
        <position position="424"/>
    </location>
</feature>
<dbReference type="OMA" id="SYCPCIA"/>
<dbReference type="EMBL" id="NCSJ02000007">
    <property type="protein sequence ID" value="RFU35520.1"/>
    <property type="molecule type" value="Genomic_DNA"/>
</dbReference>
<name>A0A3E2HQ81_SCYLI</name>
<dbReference type="AlphaFoldDB" id="A0A3E2HQ81"/>
<keyword evidence="5" id="KW-1185">Reference proteome</keyword>
<dbReference type="Gene3D" id="1.20.1250.20">
    <property type="entry name" value="MFS general substrate transporter like domains"/>
    <property type="match status" value="2"/>
</dbReference>
<feature type="transmembrane region" description="Helical" evidence="3">
    <location>
        <begin position="315"/>
        <end position="337"/>
    </location>
</feature>
<dbReference type="InterPro" id="IPR050327">
    <property type="entry name" value="Proton-linked_MCT"/>
</dbReference>
<proteinExistence type="inferred from homology"/>
<feature type="transmembrane region" description="Helical" evidence="3">
    <location>
        <begin position="171"/>
        <end position="188"/>
    </location>
</feature>
<evidence type="ECO:0008006" key="6">
    <source>
        <dbReference type="Google" id="ProtNLM"/>
    </source>
</evidence>
<organism evidence="4 5">
    <name type="scientific">Scytalidium lignicola</name>
    <name type="common">Hyphomycete</name>
    <dbReference type="NCBI Taxonomy" id="5539"/>
    <lineage>
        <taxon>Eukaryota</taxon>
        <taxon>Fungi</taxon>
        <taxon>Dikarya</taxon>
        <taxon>Ascomycota</taxon>
        <taxon>Pezizomycotina</taxon>
        <taxon>Leotiomycetes</taxon>
        <taxon>Leotiomycetes incertae sedis</taxon>
        <taxon>Scytalidium</taxon>
    </lineage>
</organism>
<feature type="transmembrane region" description="Helical" evidence="3">
    <location>
        <begin position="291"/>
        <end position="309"/>
    </location>
</feature>